<dbReference type="InterPro" id="IPR000387">
    <property type="entry name" value="Tyr_Pase_dom"/>
</dbReference>
<protein>
    <recommendedName>
        <fullName evidence="2">diphosphoinositol-polyphosphate diphosphatase</fullName>
        <ecNumber evidence="2">3.6.1.52</ecNumber>
    </recommendedName>
</protein>
<dbReference type="EC" id="3.6.1.52" evidence="2"/>
<evidence type="ECO:0000256" key="7">
    <source>
        <dbReference type="ARBA" id="ARBA00047927"/>
    </source>
</evidence>
<feature type="domain" description="Tyrosine specific protein phosphatases" evidence="10">
    <location>
        <begin position="111"/>
        <end position="141"/>
    </location>
</feature>
<keyword evidence="3" id="KW-0963">Cytoplasm</keyword>
<dbReference type="GO" id="GO:0005737">
    <property type="term" value="C:cytoplasm"/>
    <property type="evidence" value="ECO:0007669"/>
    <property type="project" value="UniProtKB-SubCell"/>
</dbReference>
<evidence type="ECO:0000256" key="1">
    <source>
        <dbReference type="ARBA" id="ARBA00004496"/>
    </source>
</evidence>
<dbReference type="AlphaFoldDB" id="A0A017SMN9"/>
<gene>
    <name evidence="11" type="ORF">EURHEDRAFT_400080</name>
</gene>
<dbReference type="PANTHER" id="PTHR31126">
    <property type="entry name" value="TYROSINE-PROTEIN PHOSPHATASE"/>
    <property type="match status" value="1"/>
</dbReference>
<accession>A0A017SMN9</accession>
<evidence type="ECO:0000313" key="11">
    <source>
        <dbReference type="EMBL" id="EYE97904.1"/>
    </source>
</evidence>
<dbReference type="InterPro" id="IPR029021">
    <property type="entry name" value="Prot-tyrosine_phosphatase-like"/>
</dbReference>
<evidence type="ECO:0000256" key="8">
    <source>
        <dbReference type="SAM" id="MobiDB-lite"/>
    </source>
</evidence>
<evidence type="ECO:0000256" key="5">
    <source>
        <dbReference type="ARBA" id="ARBA00044949"/>
    </source>
</evidence>
<evidence type="ECO:0000259" key="10">
    <source>
        <dbReference type="PROSITE" id="PS50056"/>
    </source>
</evidence>
<evidence type="ECO:0000256" key="3">
    <source>
        <dbReference type="ARBA" id="ARBA00022490"/>
    </source>
</evidence>
<dbReference type="EMBL" id="KK088414">
    <property type="protein sequence ID" value="EYE97904.1"/>
    <property type="molecule type" value="Genomic_DNA"/>
</dbReference>
<dbReference type="Gene3D" id="3.90.190.10">
    <property type="entry name" value="Protein tyrosine phosphatase superfamily"/>
    <property type="match status" value="1"/>
</dbReference>
<name>A0A017SMN9_ASPRC</name>
<feature type="region of interest" description="Disordered" evidence="8">
    <location>
        <begin position="1"/>
        <end position="34"/>
    </location>
</feature>
<comment type="subcellular location">
    <subcellularLocation>
        <location evidence="1">Cytoplasm</location>
    </subcellularLocation>
</comment>
<organism evidence="11 12">
    <name type="scientific">Aspergillus ruber (strain CBS 135680)</name>
    <dbReference type="NCBI Taxonomy" id="1388766"/>
    <lineage>
        <taxon>Eukaryota</taxon>
        <taxon>Fungi</taxon>
        <taxon>Dikarya</taxon>
        <taxon>Ascomycota</taxon>
        <taxon>Pezizomycotina</taxon>
        <taxon>Eurotiomycetes</taxon>
        <taxon>Eurotiomycetidae</taxon>
        <taxon>Eurotiales</taxon>
        <taxon>Aspergillaceae</taxon>
        <taxon>Aspergillus</taxon>
        <taxon>Aspergillus subgen. Aspergillus</taxon>
    </lineage>
</organism>
<dbReference type="Proteomes" id="UP000019804">
    <property type="component" value="Unassembled WGS sequence"/>
</dbReference>
<dbReference type="GeneID" id="63695105"/>
<dbReference type="RefSeq" id="XP_040641592.1">
    <property type="nucleotide sequence ID" value="XM_040779981.1"/>
</dbReference>
<evidence type="ECO:0000313" key="12">
    <source>
        <dbReference type="Proteomes" id="UP000019804"/>
    </source>
</evidence>
<dbReference type="STRING" id="1388766.A0A017SMN9"/>
<keyword evidence="12" id="KW-1185">Reference proteome</keyword>
<proteinExistence type="inferred from homology"/>
<dbReference type="PROSITE" id="PS00383">
    <property type="entry name" value="TYR_PHOSPHATASE_1"/>
    <property type="match status" value="1"/>
</dbReference>
<dbReference type="Pfam" id="PF03162">
    <property type="entry name" value="Y_phosphatase2"/>
    <property type="match status" value="1"/>
</dbReference>
<dbReference type="SUPFAM" id="SSF52799">
    <property type="entry name" value="(Phosphotyrosine protein) phosphatases II"/>
    <property type="match status" value="1"/>
</dbReference>
<dbReference type="PANTHER" id="PTHR31126:SF48">
    <property type="entry name" value="INOSITOL PHOSPHATASE SIW14"/>
    <property type="match status" value="1"/>
</dbReference>
<dbReference type="InterPro" id="IPR020422">
    <property type="entry name" value="TYR_PHOSPHATASE_DUAL_dom"/>
</dbReference>
<reference evidence="12" key="1">
    <citation type="journal article" date="2014" name="Nat. Commun.">
        <title>Genomic adaptations of the halophilic Dead Sea filamentous fungus Eurotium rubrum.</title>
        <authorList>
            <person name="Kis-Papo T."/>
            <person name="Weig A.R."/>
            <person name="Riley R."/>
            <person name="Persoh D."/>
            <person name="Salamov A."/>
            <person name="Sun H."/>
            <person name="Lipzen A."/>
            <person name="Wasser S.P."/>
            <person name="Rambold G."/>
            <person name="Grigoriev I.V."/>
            <person name="Nevo E."/>
        </authorList>
    </citation>
    <scope>NUCLEOTIDE SEQUENCE [LARGE SCALE GENOMIC DNA]</scope>
    <source>
        <strain evidence="12">CBS 135680</strain>
    </source>
</reference>
<dbReference type="FunFam" id="3.90.190.10:FF:000035">
    <property type="entry name" value="Tyrosine phosphatase, putative"/>
    <property type="match status" value="1"/>
</dbReference>
<sequence length="228" mass="25932">MASHRLDNQSHVFPNGQVERTHGRGSSSENESDLPDKFAEVMSGIYRSSFPQAHHLPIMKKFGLKTIVTLVDEPYSPAHEAFLREGNITHHRILVQPNKELTLKSPDAVIAKVVEILVNRNNQPVLVHCNKGKHRTGCVIACLRKLQGWSRDMIIPEYLSFSHPKSRLLDEKFIEEFDVSKFTHLSHNLRAPLWPLPASPKLCLDNDEDCPSPTKWYLQPSVSRVNAF</sequence>
<evidence type="ECO:0000256" key="4">
    <source>
        <dbReference type="ARBA" id="ARBA00022801"/>
    </source>
</evidence>
<keyword evidence="4" id="KW-0378">Hydrolase</keyword>
<dbReference type="GO" id="GO:0016791">
    <property type="term" value="F:phosphatase activity"/>
    <property type="evidence" value="ECO:0007669"/>
    <property type="project" value="TreeGrafter"/>
</dbReference>
<comment type="catalytic activity">
    <reaction evidence="7">
        <text>1,5-bis(diphospho)-1D-myo-inositol 2,3,4,6-tetrakisphosphate + H2O = 1-diphospho-1D-myo-inositol 2,3,4,5,6-pentakisphosphate + phosphate + 2 H(+)</text>
        <dbReference type="Rhea" id="RHEA:79699"/>
        <dbReference type="ChEBI" id="CHEBI:15377"/>
        <dbReference type="ChEBI" id="CHEBI:15378"/>
        <dbReference type="ChEBI" id="CHEBI:43474"/>
        <dbReference type="ChEBI" id="CHEBI:74946"/>
        <dbReference type="ChEBI" id="CHEBI:77983"/>
        <dbReference type="EC" id="3.6.1.52"/>
    </reaction>
    <physiologicalReaction direction="left-to-right" evidence="7">
        <dbReference type="Rhea" id="RHEA:79700"/>
    </physiologicalReaction>
</comment>
<dbReference type="GO" id="GO:0052840">
    <property type="term" value="F:inositol diphosphate tetrakisphosphate diphosphatase activity"/>
    <property type="evidence" value="ECO:0007669"/>
    <property type="project" value="TreeGrafter"/>
</dbReference>
<dbReference type="InterPro" id="IPR016130">
    <property type="entry name" value="Tyr_Pase_AS"/>
</dbReference>
<dbReference type="PROSITE" id="PS50056">
    <property type="entry name" value="TYR_PHOSPHATASE_2"/>
    <property type="match status" value="1"/>
</dbReference>
<feature type="domain" description="Tyrosine-protein phosphatase" evidence="9">
    <location>
        <begin position="37"/>
        <end position="191"/>
    </location>
</feature>
<dbReference type="PROSITE" id="PS50054">
    <property type="entry name" value="TYR_PHOSPHATASE_DUAL"/>
    <property type="match status" value="1"/>
</dbReference>
<comment type="catalytic activity">
    <reaction evidence="6">
        <text>5-diphospho-1D-myo-inositol 1,2,3,4,6-pentakisphosphate + H2O = 1D-myo-inositol hexakisphosphate + phosphate + H(+)</text>
        <dbReference type="Rhea" id="RHEA:22384"/>
        <dbReference type="ChEBI" id="CHEBI:15377"/>
        <dbReference type="ChEBI" id="CHEBI:15378"/>
        <dbReference type="ChEBI" id="CHEBI:43474"/>
        <dbReference type="ChEBI" id="CHEBI:58130"/>
        <dbReference type="ChEBI" id="CHEBI:58628"/>
        <dbReference type="EC" id="3.6.1.52"/>
    </reaction>
    <physiologicalReaction direction="left-to-right" evidence="6">
        <dbReference type="Rhea" id="RHEA:22385"/>
    </physiologicalReaction>
</comment>
<dbReference type="HOGENOM" id="CLU_047845_5_0_1"/>
<evidence type="ECO:0000256" key="2">
    <source>
        <dbReference type="ARBA" id="ARBA00012527"/>
    </source>
</evidence>
<dbReference type="InterPro" id="IPR004861">
    <property type="entry name" value="Siw14-like"/>
</dbReference>
<comment type="similarity">
    <text evidence="5">Belongs to the protein-tyrosine phosphatase family. Atypical dual-specificity phosphatase Siw14-like subfamily.</text>
</comment>
<evidence type="ECO:0000256" key="6">
    <source>
        <dbReference type="ARBA" id="ARBA00047342"/>
    </source>
</evidence>
<dbReference type="OrthoDB" id="6375174at2759"/>
<evidence type="ECO:0000259" key="9">
    <source>
        <dbReference type="PROSITE" id="PS50054"/>
    </source>
</evidence>